<dbReference type="AlphaFoldDB" id="A0A0F9KFG6"/>
<reference evidence="1" key="1">
    <citation type="journal article" date="2015" name="Nature">
        <title>Complex archaea that bridge the gap between prokaryotes and eukaryotes.</title>
        <authorList>
            <person name="Spang A."/>
            <person name="Saw J.H."/>
            <person name="Jorgensen S.L."/>
            <person name="Zaremba-Niedzwiedzka K."/>
            <person name="Martijn J."/>
            <person name="Lind A.E."/>
            <person name="van Eijk R."/>
            <person name="Schleper C."/>
            <person name="Guy L."/>
            <person name="Ettema T.J."/>
        </authorList>
    </citation>
    <scope>NUCLEOTIDE SEQUENCE</scope>
</reference>
<dbReference type="EMBL" id="LAZR01015247">
    <property type="protein sequence ID" value="KKM14010.1"/>
    <property type="molecule type" value="Genomic_DNA"/>
</dbReference>
<evidence type="ECO:0000313" key="1">
    <source>
        <dbReference type="EMBL" id="KKM14010.1"/>
    </source>
</evidence>
<gene>
    <name evidence="1" type="ORF">LCGC14_1710400</name>
</gene>
<accession>A0A0F9KFG6</accession>
<organism evidence="1">
    <name type="scientific">marine sediment metagenome</name>
    <dbReference type="NCBI Taxonomy" id="412755"/>
    <lineage>
        <taxon>unclassified sequences</taxon>
        <taxon>metagenomes</taxon>
        <taxon>ecological metagenomes</taxon>
    </lineage>
</organism>
<name>A0A0F9KFG6_9ZZZZ</name>
<comment type="caution">
    <text evidence="1">The sequence shown here is derived from an EMBL/GenBank/DDBJ whole genome shotgun (WGS) entry which is preliminary data.</text>
</comment>
<proteinExistence type="predicted"/>
<protein>
    <submittedName>
        <fullName evidence="1">Uncharacterized protein</fullName>
    </submittedName>
</protein>
<sequence length="36" mass="4396">MKYVPHKYMIKIEPKLPDIEERPLDLNEIKKVYPKV</sequence>